<evidence type="ECO:0000313" key="8">
    <source>
        <dbReference type="EMBL" id="MEK8027919.1"/>
    </source>
</evidence>
<comment type="caution">
    <text evidence="8">The sequence shown here is derived from an EMBL/GenBank/DDBJ whole genome shotgun (WGS) entry which is preliminary data.</text>
</comment>
<evidence type="ECO:0000259" key="7">
    <source>
        <dbReference type="Pfam" id="PF02777"/>
    </source>
</evidence>
<organism evidence="8 9">
    <name type="scientific">Pseudaquabacterium rugosum</name>
    <dbReference type="NCBI Taxonomy" id="2984194"/>
    <lineage>
        <taxon>Bacteria</taxon>
        <taxon>Pseudomonadati</taxon>
        <taxon>Pseudomonadota</taxon>
        <taxon>Betaproteobacteria</taxon>
        <taxon>Burkholderiales</taxon>
        <taxon>Sphaerotilaceae</taxon>
        <taxon>Pseudaquabacterium</taxon>
    </lineage>
</organism>
<comment type="similarity">
    <text evidence="1 5">Belongs to the iron/manganese superoxide dismutase family.</text>
</comment>
<evidence type="ECO:0000256" key="5">
    <source>
        <dbReference type="RuleBase" id="RU000414"/>
    </source>
</evidence>
<dbReference type="EC" id="1.15.1.1" evidence="2 5"/>
<sequence>MSYTLPALPYATDALAPHMSAETFEYHYGKHHQAYVTNLNNLVEGTELAGLPLEDVVKKASGPIYNNAAQVWNHTFFWNCMKPAGGGEPTGALAAAIAAKWGSYAAFKEAFTKSAVGNFGSGWTWLVKKADGSLDIVNTGAAGTPLTTADKALLTIDVWEHAYYVDYRNARPKFVETFLNSLVNWDFVAANFA</sequence>
<dbReference type="Gene3D" id="1.10.287.990">
    <property type="entry name" value="Fe,Mn superoxide dismutase (SOD) domain"/>
    <property type="match status" value="1"/>
</dbReference>
<feature type="domain" description="Manganese/iron superoxide dismutase C-terminal" evidence="7">
    <location>
        <begin position="89"/>
        <end position="190"/>
    </location>
</feature>
<accession>A0ABU9BDT6</accession>
<comment type="catalytic activity">
    <reaction evidence="5">
        <text>2 superoxide + 2 H(+) = H2O2 + O2</text>
        <dbReference type="Rhea" id="RHEA:20696"/>
        <dbReference type="ChEBI" id="CHEBI:15378"/>
        <dbReference type="ChEBI" id="CHEBI:15379"/>
        <dbReference type="ChEBI" id="CHEBI:16240"/>
        <dbReference type="ChEBI" id="CHEBI:18421"/>
        <dbReference type="EC" id="1.15.1.1"/>
    </reaction>
</comment>
<reference evidence="8 9" key="1">
    <citation type="submission" date="2024-04" db="EMBL/GenBank/DDBJ databases">
        <title>Novel species of the genus Ideonella isolated from streams.</title>
        <authorList>
            <person name="Lu H."/>
        </authorList>
    </citation>
    <scope>NUCLEOTIDE SEQUENCE [LARGE SCALE GENOMIC DNA]</scope>
    <source>
        <strain evidence="8 9">BYS139W</strain>
    </source>
</reference>
<dbReference type="PRINTS" id="PR01703">
    <property type="entry name" value="MNSODISMTASE"/>
</dbReference>
<dbReference type="InterPro" id="IPR019831">
    <property type="entry name" value="Mn/Fe_SOD_N"/>
</dbReference>
<protein>
    <recommendedName>
        <fullName evidence="2 5">Superoxide dismutase</fullName>
        <ecNumber evidence="2 5">1.15.1.1</ecNumber>
    </recommendedName>
</protein>
<proteinExistence type="inferred from homology"/>
<keyword evidence="9" id="KW-1185">Reference proteome</keyword>
<dbReference type="PANTHER" id="PTHR42769">
    <property type="entry name" value="SUPEROXIDE DISMUTASE"/>
    <property type="match status" value="1"/>
</dbReference>
<dbReference type="SUPFAM" id="SSF46609">
    <property type="entry name" value="Fe,Mn superoxide dismutase (SOD), N-terminal domain"/>
    <property type="match status" value="1"/>
</dbReference>
<evidence type="ECO:0000259" key="6">
    <source>
        <dbReference type="Pfam" id="PF00081"/>
    </source>
</evidence>
<dbReference type="PIRSF" id="PIRSF000349">
    <property type="entry name" value="SODismutase"/>
    <property type="match status" value="1"/>
</dbReference>
<feature type="domain" description="Manganese/iron superoxide dismutase N-terminal" evidence="6">
    <location>
        <begin position="2"/>
        <end position="82"/>
    </location>
</feature>
<dbReference type="PANTHER" id="PTHR42769:SF3">
    <property type="entry name" value="SUPEROXIDE DISMUTASE [FE] 2, CHLOROPLASTIC"/>
    <property type="match status" value="1"/>
</dbReference>
<dbReference type="InterPro" id="IPR036324">
    <property type="entry name" value="Mn/Fe_SOD_N_sf"/>
</dbReference>
<dbReference type="Pfam" id="PF02777">
    <property type="entry name" value="Sod_Fe_C"/>
    <property type="match status" value="1"/>
</dbReference>
<evidence type="ECO:0000256" key="4">
    <source>
        <dbReference type="ARBA" id="ARBA00023002"/>
    </source>
</evidence>
<dbReference type="Proteomes" id="UP001368500">
    <property type="component" value="Unassembled WGS sequence"/>
</dbReference>
<evidence type="ECO:0000313" key="9">
    <source>
        <dbReference type="Proteomes" id="UP001368500"/>
    </source>
</evidence>
<name>A0ABU9BDT6_9BURK</name>
<evidence type="ECO:0000256" key="3">
    <source>
        <dbReference type="ARBA" id="ARBA00022723"/>
    </source>
</evidence>
<dbReference type="EMBL" id="JBBUTF010000017">
    <property type="protein sequence ID" value="MEK8027919.1"/>
    <property type="molecule type" value="Genomic_DNA"/>
</dbReference>
<dbReference type="PROSITE" id="PS00088">
    <property type="entry name" value="SOD_MN"/>
    <property type="match status" value="1"/>
</dbReference>
<gene>
    <name evidence="8" type="ORF">AACH11_18315</name>
</gene>
<dbReference type="SUPFAM" id="SSF54719">
    <property type="entry name" value="Fe,Mn superoxide dismutase (SOD), C-terminal domain"/>
    <property type="match status" value="1"/>
</dbReference>
<keyword evidence="4 5" id="KW-0560">Oxidoreductase</keyword>
<dbReference type="Gene3D" id="3.55.40.20">
    <property type="entry name" value="Iron/manganese superoxide dismutase, C-terminal domain"/>
    <property type="match status" value="1"/>
</dbReference>
<dbReference type="InterPro" id="IPR036314">
    <property type="entry name" value="SOD_C_sf"/>
</dbReference>
<dbReference type="InterPro" id="IPR019832">
    <property type="entry name" value="Mn/Fe_SOD_C"/>
</dbReference>
<dbReference type="RefSeq" id="WP_341375697.1">
    <property type="nucleotide sequence ID" value="NZ_JBBUTF010000017.1"/>
</dbReference>
<comment type="function">
    <text evidence="5">Destroys radicals which are normally produced within the cells and which are toxic to biological systems.</text>
</comment>
<dbReference type="InterPro" id="IPR019833">
    <property type="entry name" value="Mn/Fe_SOD_BS"/>
</dbReference>
<evidence type="ECO:0000256" key="1">
    <source>
        <dbReference type="ARBA" id="ARBA00008714"/>
    </source>
</evidence>
<keyword evidence="3 5" id="KW-0479">Metal-binding</keyword>
<dbReference type="InterPro" id="IPR001189">
    <property type="entry name" value="Mn/Fe_SOD"/>
</dbReference>
<evidence type="ECO:0000256" key="2">
    <source>
        <dbReference type="ARBA" id="ARBA00012682"/>
    </source>
</evidence>
<dbReference type="Pfam" id="PF00081">
    <property type="entry name" value="Sod_Fe_N"/>
    <property type="match status" value="1"/>
</dbReference>